<dbReference type="SUPFAM" id="SSF52540">
    <property type="entry name" value="P-loop containing nucleoside triphosphate hydrolases"/>
    <property type="match status" value="1"/>
</dbReference>
<evidence type="ECO:0000256" key="2">
    <source>
        <dbReference type="ARBA" id="ARBA00022741"/>
    </source>
</evidence>
<dbReference type="PANTHER" id="PTHR23073">
    <property type="entry name" value="26S PROTEASOME REGULATORY SUBUNIT"/>
    <property type="match status" value="1"/>
</dbReference>
<dbReference type="RefSeq" id="WP_377419093.1">
    <property type="nucleotide sequence ID" value="NZ_JBHSPR010000007.1"/>
</dbReference>
<feature type="domain" description="AAA+ ATPase" evidence="5">
    <location>
        <begin position="436"/>
        <end position="568"/>
    </location>
</feature>
<dbReference type="InterPro" id="IPR050221">
    <property type="entry name" value="26S_Proteasome_ATPase"/>
</dbReference>
<gene>
    <name evidence="6" type="ORF">ACFP2T_07665</name>
</gene>
<dbReference type="InterPro" id="IPR003593">
    <property type="entry name" value="AAA+_ATPase"/>
</dbReference>
<dbReference type="CDD" id="cd19481">
    <property type="entry name" value="RecA-like_protease"/>
    <property type="match status" value="1"/>
</dbReference>
<dbReference type="Pfam" id="PF22977">
    <property type="entry name" value="WHD"/>
    <property type="match status" value="1"/>
</dbReference>
<comment type="caution">
    <text evidence="6">The sequence shown here is derived from an EMBL/GenBank/DDBJ whole genome shotgun (WGS) entry which is preliminary data.</text>
</comment>
<reference evidence="7" key="1">
    <citation type="journal article" date="2019" name="Int. J. Syst. Evol. Microbiol.">
        <title>The Global Catalogue of Microorganisms (GCM) 10K type strain sequencing project: providing services to taxonomists for standard genome sequencing and annotation.</title>
        <authorList>
            <consortium name="The Broad Institute Genomics Platform"/>
            <consortium name="The Broad Institute Genome Sequencing Center for Infectious Disease"/>
            <person name="Wu L."/>
            <person name="Ma J."/>
        </authorList>
    </citation>
    <scope>NUCLEOTIDE SEQUENCE [LARGE SCALE GENOMIC DNA]</scope>
    <source>
        <strain evidence="7">ZS-35-S2</strain>
    </source>
</reference>
<name>A0ABW1K5N5_9ACTN</name>
<evidence type="ECO:0000259" key="5">
    <source>
        <dbReference type="SMART" id="SM00382"/>
    </source>
</evidence>
<evidence type="ECO:0000313" key="7">
    <source>
        <dbReference type="Proteomes" id="UP001596203"/>
    </source>
</evidence>
<dbReference type="SMART" id="SM00382">
    <property type="entry name" value="AAA"/>
    <property type="match status" value="1"/>
</dbReference>
<organism evidence="6 7">
    <name type="scientific">Plantactinospora solaniradicis</name>
    <dbReference type="NCBI Taxonomy" id="1723736"/>
    <lineage>
        <taxon>Bacteria</taxon>
        <taxon>Bacillati</taxon>
        <taxon>Actinomycetota</taxon>
        <taxon>Actinomycetes</taxon>
        <taxon>Micromonosporales</taxon>
        <taxon>Micromonosporaceae</taxon>
        <taxon>Plantactinospora</taxon>
    </lineage>
</organism>
<sequence length="665" mass="72325">MATRADPATVLADVLLQREALVCRLAEGRPPRDFAGMFVGPDDLDRILATLPGLDGPAPELTAAVRERTEPELVRARAAFRAALDGDSPFAALVRAARLTPPDAEVLALLDAVETSPARQRLVAYLQDSVQLPQLTIATLVRIFADPEHPAERCVAPESPLRRAELVEVATTGPWATRACWLATRVVWHLRGDSSPDVDLPAGTVRRPGDRDGVTSANGVLPDGAAGDAGPDLLLVHGGDRESRLRMVERRWPGRGLLICAMPASTAGWAAVVREATLGNLVVVLSSDAPPDAAGADVLARSTHLAWVISSAGELPLESLPARPWQELRVASGEADPEDWRQVLGTDPDPAYRLSRGQLRLVAAARRDTAGPLGPAVRRLAGGYLEKLAVRIRPRRTWDDLVLPTDDARQLRELAARHRRRGVVYGDWRFPPLPSTGIVALFSGASGTGKTLAAEVVAGDLGLDLYKVDLSSVVSKYIGETEKNLERIFVAAGAGDLVLFFDEADALFGKRSEVSDARDRYANIEVAYLLQRLESYDGLVVLATNLQRNIDQAFLRRISVAVDFVLPEEPQRRAIWERSFPSTAPVADLDLDFVARQFKISGGLIHNAALGAAFLAAEEEDVITMRHVILAIKREFQKLGRLRTEAEFERYFDLVNRDADAAPTR</sequence>
<evidence type="ECO:0000256" key="3">
    <source>
        <dbReference type="ARBA" id="ARBA00022840"/>
    </source>
</evidence>
<keyword evidence="3 6" id="KW-0067">ATP-binding</keyword>
<keyword evidence="2" id="KW-0547">Nucleotide-binding</keyword>
<dbReference type="Proteomes" id="UP001596203">
    <property type="component" value="Unassembled WGS sequence"/>
</dbReference>
<protein>
    <submittedName>
        <fullName evidence="6">ATP-binding protein</fullName>
    </submittedName>
</protein>
<evidence type="ECO:0000256" key="4">
    <source>
        <dbReference type="SAM" id="MobiDB-lite"/>
    </source>
</evidence>
<dbReference type="Gene3D" id="3.40.50.300">
    <property type="entry name" value="P-loop containing nucleotide triphosphate hydrolases"/>
    <property type="match status" value="1"/>
</dbReference>
<dbReference type="InterPro" id="IPR003959">
    <property type="entry name" value="ATPase_AAA_core"/>
</dbReference>
<proteinExistence type="inferred from homology"/>
<keyword evidence="7" id="KW-1185">Reference proteome</keyword>
<dbReference type="Pfam" id="PF00004">
    <property type="entry name" value="AAA"/>
    <property type="match status" value="1"/>
</dbReference>
<accession>A0ABW1K5N5</accession>
<evidence type="ECO:0000313" key="6">
    <source>
        <dbReference type="EMBL" id="MFC6016068.1"/>
    </source>
</evidence>
<feature type="region of interest" description="Disordered" evidence="4">
    <location>
        <begin position="199"/>
        <end position="225"/>
    </location>
</feature>
<dbReference type="InterPro" id="IPR027417">
    <property type="entry name" value="P-loop_NTPase"/>
</dbReference>
<dbReference type="GO" id="GO:0005524">
    <property type="term" value="F:ATP binding"/>
    <property type="evidence" value="ECO:0007669"/>
    <property type="project" value="UniProtKB-KW"/>
</dbReference>
<comment type="similarity">
    <text evidence="1">Belongs to the AAA ATPase family.</text>
</comment>
<evidence type="ECO:0000256" key="1">
    <source>
        <dbReference type="ARBA" id="ARBA00006914"/>
    </source>
</evidence>
<dbReference type="InterPro" id="IPR054472">
    <property type="entry name" value="WHD"/>
</dbReference>
<dbReference type="EMBL" id="JBHSPR010000007">
    <property type="protein sequence ID" value="MFC6016068.1"/>
    <property type="molecule type" value="Genomic_DNA"/>
</dbReference>